<accession>A0A5R9EJC6</accession>
<organism evidence="1 2">
    <name type="scientific">Ruoffia tabacinasalis</name>
    <dbReference type="NCBI Taxonomy" id="87458"/>
    <lineage>
        <taxon>Bacteria</taxon>
        <taxon>Bacillati</taxon>
        <taxon>Bacillota</taxon>
        <taxon>Bacilli</taxon>
        <taxon>Lactobacillales</taxon>
        <taxon>Aerococcaceae</taxon>
        <taxon>Ruoffia</taxon>
    </lineage>
</organism>
<protein>
    <submittedName>
        <fullName evidence="1">Uncharacterized protein</fullName>
    </submittedName>
</protein>
<proteinExistence type="predicted"/>
<sequence length="64" mass="7519">MNNNVLLMITQLETIQNLDIKAYVQAIIALETNNYNQTSLDELYDEWIENDLRLISDDFLKITI</sequence>
<name>A0A5R9EJC6_9LACT</name>
<dbReference type="AlphaFoldDB" id="A0A5R9EJC6"/>
<dbReference type="EMBL" id="VBSP01000001">
    <property type="protein sequence ID" value="TLQ49509.1"/>
    <property type="molecule type" value="Genomic_DNA"/>
</dbReference>
<evidence type="ECO:0000313" key="1">
    <source>
        <dbReference type="EMBL" id="TLQ49509.1"/>
    </source>
</evidence>
<reference evidence="1 2" key="1">
    <citation type="submission" date="2019-05" db="EMBL/GenBank/DDBJ databases">
        <title>The metagenome of a microbial culture collection derived from dairy environment covers the genomic content of the human microbiome.</title>
        <authorList>
            <person name="Roder T."/>
            <person name="Wuthrich D."/>
            <person name="Sattari Z."/>
            <person name="Von Ah U."/>
            <person name="Bar C."/>
            <person name="Ronchi F."/>
            <person name="Macpherson A.J."/>
            <person name="Ganal-Vonarburg S.C."/>
            <person name="Bruggmann R."/>
            <person name="Vergeres G."/>
        </authorList>
    </citation>
    <scope>NUCLEOTIDE SEQUENCE [LARGE SCALE GENOMIC DNA]</scope>
    <source>
        <strain evidence="1 2">FAM 24227</strain>
    </source>
</reference>
<gene>
    <name evidence="1" type="ORF">FEZ33_00545</name>
</gene>
<dbReference type="RefSeq" id="WP_138403431.1">
    <property type="nucleotide sequence ID" value="NZ_VBSP01000001.1"/>
</dbReference>
<evidence type="ECO:0000313" key="2">
    <source>
        <dbReference type="Proteomes" id="UP000306420"/>
    </source>
</evidence>
<comment type="caution">
    <text evidence="1">The sequence shown here is derived from an EMBL/GenBank/DDBJ whole genome shotgun (WGS) entry which is preliminary data.</text>
</comment>
<dbReference type="Proteomes" id="UP000306420">
    <property type="component" value="Unassembled WGS sequence"/>
</dbReference>